<dbReference type="Pfam" id="PF26366">
    <property type="entry name" value="DUF8094"/>
    <property type="match status" value="1"/>
</dbReference>
<gene>
    <name evidence="4" type="ORF">T9R20_08600</name>
</gene>
<keyword evidence="2" id="KW-0812">Transmembrane</keyword>
<dbReference type="Proteomes" id="UP001324533">
    <property type="component" value="Chromosome"/>
</dbReference>
<keyword evidence="2" id="KW-0472">Membrane</keyword>
<evidence type="ECO:0000313" key="5">
    <source>
        <dbReference type="Proteomes" id="UP001324533"/>
    </source>
</evidence>
<dbReference type="RefSeq" id="WP_322408888.1">
    <property type="nucleotide sequence ID" value="NZ_CP139779.1"/>
</dbReference>
<evidence type="ECO:0000313" key="4">
    <source>
        <dbReference type="EMBL" id="WQB68788.1"/>
    </source>
</evidence>
<keyword evidence="2" id="KW-1133">Transmembrane helix</keyword>
<name>A0ABZ0V599_9MICO</name>
<proteinExistence type="predicted"/>
<dbReference type="EMBL" id="CP139779">
    <property type="protein sequence ID" value="WQB68788.1"/>
    <property type="molecule type" value="Genomic_DNA"/>
</dbReference>
<keyword evidence="5" id="KW-1185">Reference proteome</keyword>
<feature type="transmembrane region" description="Helical" evidence="2">
    <location>
        <begin position="272"/>
        <end position="293"/>
    </location>
</feature>
<keyword evidence="4" id="KW-0808">Transferase</keyword>
<organism evidence="4 5">
    <name type="scientific">Microbacterium invictum</name>
    <dbReference type="NCBI Taxonomy" id="515415"/>
    <lineage>
        <taxon>Bacteria</taxon>
        <taxon>Bacillati</taxon>
        <taxon>Actinomycetota</taxon>
        <taxon>Actinomycetes</taxon>
        <taxon>Micrococcales</taxon>
        <taxon>Microbacteriaceae</taxon>
        <taxon>Microbacterium</taxon>
    </lineage>
</organism>
<feature type="compositionally biased region" description="Low complexity" evidence="1">
    <location>
        <begin position="118"/>
        <end position="131"/>
    </location>
</feature>
<feature type="transmembrane region" description="Helical" evidence="2">
    <location>
        <begin position="200"/>
        <end position="223"/>
    </location>
</feature>
<sequence length="617" mass="64980">MRFVWAVAAFVLAALMIGAGIAQRTVFQGADTETAAVSIEDETPYVLVEGDVLNSRPGAQTLRAQGEGTIFAAYGRTADLEAWLSDTAYTRVSVDEEGALEADEVTPSLAVTDESTQSATPAPEETASAEGEATDDGATSDAVRSPVGSDLWLDEFQQEDVLIAPLQLPEDMSVLVAADGAAPAPADITVSWPIANATPWAGPLIVAGGVMMAVGVFLYILAIRHLRRSRGPRRKGLPVPVTEPIDLAVEGKDKGVISAGGRRALTGGRRRLIVVPAVAVSALLFAGCSSEAWPQFAPSPTPSPSASVIVPEGQQAPAVTEAQADRIWTRIAETAAAADEAADETLASTRMDGAVLAARSTNYALRAAIGDYPAPAALPAEPLTLVLPQAYDEWPRSIVGVVDDPGSNTSSIMMLTQQDQWSPYRLTYLASLEAATELPVVAPAYIGAVQPAPDSPFLLMPPAQLAEAYADILNNGEQSQYFDMFDAASDQFRVSVAGDRQKRLDEFNQTGASTGELTFQAAPGAYEPRALATLQSGAIVAVNIDEIDTVKPTNPDAVIKLDNNPTVRTLSGAEQSSTGFTTTYTDQLFFYVPGQGSTEKIRLLGYASDILNAKVIP</sequence>
<evidence type="ECO:0000259" key="3">
    <source>
        <dbReference type="Pfam" id="PF26366"/>
    </source>
</evidence>
<dbReference type="InterPro" id="IPR058407">
    <property type="entry name" value="DUF8094"/>
</dbReference>
<protein>
    <submittedName>
        <fullName evidence="4">Glycosyl transferase</fullName>
    </submittedName>
</protein>
<dbReference type="GO" id="GO:0016740">
    <property type="term" value="F:transferase activity"/>
    <property type="evidence" value="ECO:0007669"/>
    <property type="project" value="UniProtKB-KW"/>
</dbReference>
<accession>A0ABZ0V599</accession>
<evidence type="ECO:0000256" key="1">
    <source>
        <dbReference type="SAM" id="MobiDB-lite"/>
    </source>
</evidence>
<evidence type="ECO:0000256" key="2">
    <source>
        <dbReference type="SAM" id="Phobius"/>
    </source>
</evidence>
<feature type="domain" description="DUF8094" evidence="3">
    <location>
        <begin position="316"/>
        <end position="614"/>
    </location>
</feature>
<feature type="region of interest" description="Disordered" evidence="1">
    <location>
        <begin position="100"/>
        <end position="144"/>
    </location>
</feature>
<reference evidence="4 5" key="1">
    <citation type="submission" date="2023-06" db="EMBL/GenBank/DDBJ databases">
        <title>Rock-solubilizing bacteria, Microbacterium invictum, promotes re-establishment of vegetation in rocky wasteland by accelerating rock bio-weathering and reshaping soil bacterial community.</title>
        <authorList>
            <person name="Liu C."/>
        </authorList>
    </citation>
    <scope>NUCLEOTIDE SEQUENCE [LARGE SCALE GENOMIC DNA]</scope>
    <source>
        <strain evidence="4 5">X-18</strain>
    </source>
</reference>